<dbReference type="Proteomes" id="UP001144612">
    <property type="component" value="Unassembled WGS sequence"/>
</dbReference>
<evidence type="ECO:0000313" key="2">
    <source>
        <dbReference type="EMBL" id="MCY6959713.1"/>
    </source>
</evidence>
<keyword evidence="1" id="KW-1133">Transmembrane helix</keyword>
<keyword evidence="3" id="KW-1185">Reference proteome</keyword>
<reference evidence="2" key="1">
    <citation type="submission" date="2022-12" db="EMBL/GenBank/DDBJ databases">
        <title>Clostridium sp. nov., isolated from industrial wastewater.</title>
        <authorList>
            <person name="Jiayan W."/>
        </authorList>
    </citation>
    <scope>NUCLEOTIDE SEQUENCE</scope>
    <source>
        <strain evidence="2">ZC22-4</strain>
    </source>
</reference>
<comment type="caution">
    <text evidence="2">The sequence shown here is derived from an EMBL/GenBank/DDBJ whole genome shotgun (WGS) entry which is preliminary data.</text>
</comment>
<dbReference type="EMBL" id="JAPQFJ010000015">
    <property type="protein sequence ID" value="MCY6959713.1"/>
    <property type="molecule type" value="Genomic_DNA"/>
</dbReference>
<gene>
    <name evidence="2" type="ORF">OW729_13925</name>
</gene>
<dbReference type="NCBIfam" id="TIGR02867">
    <property type="entry name" value="spore_II_P"/>
    <property type="match status" value="1"/>
</dbReference>
<organism evidence="2 3">
    <name type="scientific">Clostridium brassicae</name>
    <dbReference type="NCBI Taxonomy" id="2999072"/>
    <lineage>
        <taxon>Bacteria</taxon>
        <taxon>Bacillati</taxon>
        <taxon>Bacillota</taxon>
        <taxon>Clostridia</taxon>
        <taxon>Eubacteriales</taxon>
        <taxon>Clostridiaceae</taxon>
        <taxon>Clostridium</taxon>
    </lineage>
</organism>
<dbReference type="RefSeq" id="WP_268062147.1">
    <property type="nucleotide sequence ID" value="NZ_JAPQFJ010000015.1"/>
</dbReference>
<evidence type="ECO:0000313" key="3">
    <source>
        <dbReference type="Proteomes" id="UP001144612"/>
    </source>
</evidence>
<feature type="transmembrane region" description="Helical" evidence="1">
    <location>
        <begin position="13"/>
        <end position="32"/>
    </location>
</feature>
<dbReference type="InterPro" id="IPR010897">
    <property type="entry name" value="Spore_II_P"/>
</dbReference>
<accession>A0ABT4DBM6</accession>
<name>A0ABT4DBM6_9CLOT</name>
<sequence>MNSTKKGMDDKKFNFYCSILIFLISILLFSILTSRMKNIITANSGREIGFYGAVLDYGIPALPTAFTEKDKVEKHQSFKDNMLNILGIKSKTSLSIIGKEISYLGNVSGEKDDCRLTMRDPENVFDKFSLNEDQVFEQENKVENNQPVKNCPVYDPKLKKKLSNNPEVLIYHTHTCESYKPNVISSKDKTQNVCAVGEEIKKELESKYGIAVLHDTTVHDVAAYNKSYERSRPTVEKYLKQYKDFKIIIDLHRDSIENKDAVTFNVNNEKVAKFAFVMTRKNPHFNKNMEVVNKMASISNKLYPGLYKGLFCYNYGKKFYNQDLNNNMVLMEVGSHVNTIEESKGTGKYVARIIAEYINGKN</sequence>
<keyword evidence="1" id="KW-0472">Membrane</keyword>
<protein>
    <submittedName>
        <fullName evidence="2">Stage II sporulation protein P</fullName>
    </submittedName>
</protein>
<proteinExistence type="predicted"/>
<dbReference type="Pfam" id="PF07454">
    <property type="entry name" value="SpoIIP"/>
    <property type="match status" value="1"/>
</dbReference>
<evidence type="ECO:0000256" key="1">
    <source>
        <dbReference type="SAM" id="Phobius"/>
    </source>
</evidence>
<keyword evidence="1" id="KW-0812">Transmembrane</keyword>